<name>A0AAW6XRM5_9LACO</name>
<evidence type="ECO:0000313" key="2">
    <source>
        <dbReference type="Proteomes" id="UP001232113"/>
    </source>
</evidence>
<gene>
    <name evidence="1" type="ORF">QP354_04870</name>
</gene>
<dbReference type="AlphaFoldDB" id="A0AAW6XRM5"/>
<comment type="caution">
    <text evidence="1">The sequence shown here is derived from an EMBL/GenBank/DDBJ whole genome shotgun (WGS) entry which is preliminary data.</text>
</comment>
<dbReference type="EMBL" id="JASOLY010000007">
    <property type="protein sequence ID" value="MDK6868402.1"/>
    <property type="molecule type" value="Genomic_DNA"/>
</dbReference>
<reference evidence="1" key="1">
    <citation type="submission" date="2023-05" db="EMBL/GenBank/DDBJ databases">
        <title>Cataloging the Phylogenetic Diversity of Human Bladder Bacteria.</title>
        <authorList>
            <person name="Du J."/>
        </authorList>
    </citation>
    <scope>NUCLEOTIDE SEQUENCE</scope>
    <source>
        <strain evidence="1">UMB6975B</strain>
    </source>
</reference>
<protein>
    <submittedName>
        <fullName evidence="1">Uncharacterized protein</fullName>
    </submittedName>
</protein>
<sequence>MKLENILKGNVEKPVLKGLFEKYDSEALNEEIKRTQKENKPMKDISRVIVETNEDHPKVLAVITNDSFEMASGLQIREKPVYPDK</sequence>
<evidence type="ECO:0000313" key="1">
    <source>
        <dbReference type="EMBL" id="MDK6868402.1"/>
    </source>
</evidence>
<accession>A0AAW6XRM5</accession>
<dbReference type="Proteomes" id="UP001232113">
    <property type="component" value="Unassembled WGS sequence"/>
</dbReference>
<dbReference type="RefSeq" id="WP_035422709.1">
    <property type="nucleotide sequence ID" value="NZ_JASOLY010000007.1"/>
</dbReference>
<proteinExistence type="predicted"/>
<organism evidence="1 2">
    <name type="scientific">Lactobacillus paragasseri</name>
    <dbReference type="NCBI Taxonomy" id="2107999"/>
    <lineage>
        <taxon>Bacteria</taxon>
        <taxon>Bacillati</taxon>
        <taxon>Bacillota</taxon>
        <taxon>Bacilli</taxon>
        <taxon>Lactobacillales</taxon>
        <taxon>Lactobacillaceae</taxon>
        <taxon>Lactobacillus</taxon>
    </lineage>
</organism>